<keyword evidence="5" id="KW-0498">Mitosis</keyword>
<evidence type="ECO:0000256" key="4">
    <source>
        <dbReference type="ARBA" id="ARBA00022618"/>
    </source>
</evidence>
<evidence type="ECO:0000313" key="10">
    <source>
        <dbReference type="EMBL" id="CAG8589985.1"/>
    </source>
</evidence>
<dbReference type="EMBL" id="CAJVPP010002166">
    <property type="protein sequence ID" value="CAG8589985.1"/>
    <property type="molecule type" value="Genomic_DNA"/>
</dbReference>
<gene>
    <name evidence="10" type="ORF">FMOSSE_LOCUS8387</name>
</gene>
<evidence type="ECO:0000256" key="3">
    <source>
        <dbReference type="ARBA" id="ARBA00022454"/>
    </source>
</evidence>
<dbReference type="Proteomes" id="UP000789375">
    <property type="component" value="Unassembled WGS sequence"/>
</dbReference>
<evidence type="ECO:0000256" key="9">
    <source>
        <dbReference type="ARBA" id="ARBA00023328"/>
    </source>
</evidence>
<accession>A0A9N9C736</accession>
<keyword evidence="8" id="KW-0131">Cell cycle</keyword>
<dbReference type="Pfam" id="PF03980">
    <property type="entry name" value="Nnf1"/>
    <property type="match status" value="1"/>
</dbReference>
<evidence type="ECO:0000256" key="8">
    <source>
        <dbReference type="ARBA" id="ARBA00023306"/>
    </source>
</evidence>
<keyword evidence="3" id="KW-0158">Chromosome</keyword>
<proteinExistence type="predicted"/>
<organism evidence="10 11">
    <name type="scientific">Funneliformis mosseae</name>
    <name type="common">Endomycorrhizal fungus</name>
    <name type="synonym">Glomus mosseae</name>
    <dbReference type="NCBI Taxonomy" id="27381"/>
    <lineage>
        <taxon>Eukaryota</taxon>
        <taxon>Fungi</taxon>
        <taxon>Fungi incertae sedis</taxon>
        <taxon>Mucoromycota</taxon>
        <taxon>Glomeromycotina</taxon>
        <taxon>Glomeromycetes</taxon>
        <taxon>Glomerales</taxon>
        <taxon>Glomeraceae</taxon>
        <taxon>Funneliformis</taxon>
    </lineage>
</organism>
<dbReference type="AlphaFoldDB" id="A0A9N9C736"/>
<dbReference type="GO" id="GO:0005634">
    <property type="term" value="C:nucleus"/>
    <property type="evidence" value="ECO:0007669"/>
    <property type="project" value="UniProtKB-SubCell"/>
</dbReference>
<evidence type="ECO:0000313" key="11">
    <source>
        <dbReference type="Proteomes" id="UP000789375"/>
    </source>
</evidence>
<evidence type="ECO:0000256" key="6">
    <source>
        <dbReference type="ARBA" id="ARBA00022838"/>
    </source>
</evidence>
<evidence type="ECO:0000256" key="1">
    <source>
        <dbReference type="ARBA" id="ARBA00004123"/>
    </source>
</evidence>
<dbReference type="GO" id="GO:0000444">
    <property type="term" value="C:MIS12/MIND type complex"/>
    <property type="evidence" value="ECO:0007669"/>
    <property type="project" value="InterPro"/>
</dbReference>
<dbReference type="InterPro" id="IPR027267">
    <property type="entry name" value="AH/BAR_dom_sf"/>
</dbReference>
<evidence type="ECO:0000256" key="7">
    <source>
        <dbReference type="ARBA" id="ARBA00023242"/>
    </source>
</evidence>
<sequence>MSKRSSLSNFSSASRSKKVKQALESCLGGTLRSFSFEKVAQCYPTLAKEQPERLQEALNQVKEFLKNSAEEEFNSILEQRKILEKLNEFDDIIAKAKTHQTEGHIPIQPTQSNISPKAIICAKILPIKFEELRNLEREYLTINQENESLMSEIRLKKKQMNCLIQPIQEIMSESDKVVEVAAEIPVNEMQDIIDDVIKL</sequence>
<evidence type="ECO:0000256" key="5">
    <source>
        <dbReference type="ARBA" id="ARBA00022776"/>
    </source>
</evidence>
<keyword evidence="9" id="KW-0137">Centromere</keyword>
<evidence type="ECO:0000256" key="2">
    <source>
        <dbReference type="ARBA" id="ARBA00004629"/>
    </source>
</evidence>
<comment type="subcellular location">
    <subcellularLocation>
        <location evidence="2">Chromosome</location>
        <location evidence="2">Centromere</location>
        <location evidence="2">Kinetochore</location>
    </subcellularLocation>
    <subcellularLocation>
        <location evidence="1">Nucleus</location>
    </subcellularLocation>
</comment>
<dbReference type="Gene3D" id="1.20.1270.60">
    <property type="entry name" value="Arfaptin homology (AH) domain/BAR domain"/>
    <property type="match status" value="1"/>
</dbReference>
<dbReference type="GO" id="GO:0051301">
    <property type="term" value="P:cell division"/>
    <property type="evidence" value="ECO:0007669"/>
    <property type="project" value="UniProtKB-KW"/>
</dbReference>
<name>A0A9N9C736_FUNMO</name>
<comment type="caution">
    <text evidence="10">The sequence shown here is derived from an EMBL/GenBank/DDBJ whole genome shotgun (WGS) entry which is preliminary data.</text>
</comment>
<keyword evidence="4" id="KW-0132">Cell division</keyword>
<dbReference type="GO" id="GO:0007059">
    <property type="term" value="P:chromosome segregation"/>
    <property type="evidence" value="ECO:0007669"/>
    <property type="project" value="TreeGrafter"/>
</dbReference>
<protein>
    <submittedName>
        <fullName evidence="10">1415_t:CDS:1</fullName>
    </submittedName>
</protein>
<dbReference type="InterPro" id="IPR007128">
    <property type="entry name" value="PMF1/Nnf1"/>
</dbReference>
<dbReference type="PANTHER" id="PTHR15459">
    <property type="entry name" value="POLYAMINE-MODULATED FACTOR 1"/>
    <property type="match status" value="1"/>
</dbReference>
<reference evidence="10" key="1">
    <citation type="submission" date="2021-06" db="EMBL/GenBank/DDBJ databases">
        <authorList>
            <person name="Kallberg Y."/>
            <person name="Tangrot J."/>
            <person name="Rosling A."/>
        </authorList>
    </citation>
    <scope>NUCLEOTIDE SEQUENCE</scope>
    <source>
        <strain evidence="10">87-6 pot B 2015</strain>
    </source>
</reference>
<keyword evidence="11" id="KW-1185">Reference proteome</keyword>
<dbReference type="PANTHER" id="PTHR15459:SF3">
    <property type="entry name" value="POLYAMINE-MODULATED FACTOR 1"/>
    <property type="match status" value="1"/>
</dbReference>
<keyword evidence="7" id="KW-0539">Nucleus</keyword>
<keyword evidence="6" id="KW-0995">Kinetochore</keyword>